<dbReference type="PROSITE" id="PS00055">
    <property type="entry name" value="RIBOSOMAL_S12"/>
    <property type="match status" value="1"/>
</dbReference>
<dbReference type="InterPro" id="IPR012340">
    <property type="entry name" value="NA-bd_OB-fold"/>
</dbReference>
<protein>
    <recommendedName>
        <fullName evidence="4">Small ribosomal subunit protein uS12</fullName>
    </recommendedName>
    <alternativeName>
        <fullName evidence="5">40S ribosomal protein S23</fullName>
    </alternativeName>
</protein>
<dbReference type="GO" id="GO:0015935">
    <property type="term" value="C:small ribosomal subunit"/>
    <property type="evidence" value="ECO:0007669"/>
    <property type="project" value="InterPro"/>
</dbReference>
<evidence type="ECO:0000313" key="8">
    <source>
        <dbReference type="Proteomes" id="UP000242188"/>
    </source>
</evidence>
<keyword evidence="2 7" id="KW-0689">Ribosomal protein</keyword>
<dbReference type="InterPro" id="IPR005680">
    <property type="entry name" value="Ribosomal_uS12_euk/arc"/>
</dbReference>
<gene>
    <name evidence="7" type="ORF">KP79_PYT16215</name>
</gene>
<keyword evidence="6" id="KW-0732">Signal</keyword>
<evidence type="ECO:0000256" key="6">
    <source>
        <dbReference type="SAM" id="SignalP"/>
    </source>
</evidence>
<evidence type="ECO:0000313" key="7">
    <source>
        <dbReference type="EMBL" id="OWF40427.1"/>
    </source>
</evidence>
<dbReference type="Pfam" id="PF00164">
    <property type="entry name" value="Ribosom_S12_S23"/>
    <property type="match status" value="1"/>
</dbReference>
<sequence length="196" mass="22055">MSLVILQVRCLFGLFLTNGLKPCPKSFKSFAFTRPSEGQHEISRDQPFTRISAIMGKPRGLRTARKLKNHRRDQKWHDNDYKKAHLPSRWVKPFQGSSHAKGIVLEKVGVEAKQPNSAIRKCVRVQLIKNGKKITAFVPNDGCLNYVEENDEVLVAGFGRKGHAVGDIPGVRFKIVKVANVSLLALFKGKKERPRS</sequence>
<dbReference type="OrthoDB" id="1713912at2759"/>
<comment type="caution">
    <text evidence="7">The sequence shown here is derived from an EMBL/GenBank/DDBJ whole genome shotgun (WGS) entry which is preliminary data.</text>
</comment>
<feature type="chain" id="PRO_5013210738" description="Small ribosomal subunit protein uS12" evidence="6">
    <location>
        <begin position="20"/>
        <end position="196"/>
    </location>
</feature>
<dbReference type="GO" id="GO:0006412">
    <property type="term" value="P:translation"/>
    <property type="evidence" value="ECO:0007669"/>
    <property type="project" value="InterPro"/>
</dbReference>
<organism evidence="7 8">
    <name type="scientific">Mizuhopecten yessoensis</name>
    <name type="common">Japanese scallop</name>
    <name type="synonym">Patinopecten yessoensis</name>
    <dbReference type="NCBI Taxonomy" id="6573"/>
    <lineage>
        <taxon>Eukaryota</taxon>
        <taxon>Metazoa</taxon>
        <taxon>Spiralia</taxon>
        <taxon>Lophotrochozoa</taxon>
        <taxon>Mollusca</taxon>
        <taxon>Bivalvia</taxon>
        <taxon>Autobranchia</taxon>
        <taxon>Pteriomorphia</taxon>
        <taxon>Pectinida</taxon>
        <taxon>Pectinoidea</taxon>
        <taxon>Pectinidae</taxon>
        <taxon>Mizuhopecten</taxon>
    </lineage>
</organism>
<evidence type="ECO:0000256" key="5">
    <source>
        <dbReference type="ARBA" id="ARBA00035463"/>
    </source>
</evidence>
<dbReference type="NCBIfam" id="TIGR00982">
    <property type="entry name" value="uS12_E_A"/>
    <property type="match status" value="1"/>
</dbReference>
<reference evidence="7 8" key="1">
    <citation type="journal article" date="2017" name="Nat. Ecol. Evol.">
        <title>Scallop genome provides insights into evolution of bilaterian karyotype and development.</title>
        <authorList>
            <person name="Wang S."/>
            <person name="Zhang J."/>
            <person name="Jiao W."/>
            <person name="Li J."/>
            <person name="Xun X."/>
            <person name="Sun Y."/>
            <person name="Guo X."/>
            <person name="Huan P."/>
            <person name="Dong B."/>
            <person name="Zhang L."/>
            <person name="Hu X."/>
            <person name="Sun X."/>
            <person name="Wang J."/>
            <person name="Zhao C."/>
            <person name="Wang Y."/>
            <person name="Wang D."/>
            <person name="Huang X."/>
            <person name="Wang R."/>
            <person name="Lv J."/>
            <person name="Li Y."/>
            <person name="Zhang Z."/>
            <person name="Liu B."/>
            <person name="Lu W."/>
            <person name="Hui Y."/>
            <person name="Liang J."/>
            <person name="Zhou Z."/>
            <person name="Hou R."/>
            <person name="Li X."/>
            <person name="Liu Y."/>
            <person name="Li H."/>
            <person name="Ning X."/>
            <person name="Lin Y."/>
            <person name="Zhao L."/>
            <person name="Xing Q."/>
            <person name="Dou J."/>
            <person name="Li Y."/>
            <person name="Mao J."/>
            <person name="Guo H."/>
            <person name="Dou H."/>
            <person name="Li T."/>
            <person name="Mu C."/>
            <person name="Jiang W."/>
            <person name="Fu Q."/>
            <person name="Fu X."/>
            <person name="Miao Y."/>
            <person name="Liu J."/>
            <person name="Yu Q."/>
            <person name="Li R."/>
            <person name="Liao H."/>
            <person name="Li X."/>
            <person name="Kong Y."/>
            <person name="Jiang Z."/>
            <person name="Chourrout D."/>
            <person name="Li R."/>
            <person name="Bao Z."/>
        </authorList>
    </citation>
    <scope>NUCLEOTIDE SEQUENCE [LARGE SCALE GENOMIC DNA]</scope>
    <source>
        <strain evidence="7 8">PY_sf001</strain>
    </source>
</reference>
<accession>A0A210PVA6</accession>
<dbReference type="GO" id="GO:0003735">
    <property type="term" value="F:structural constituent of ribosome"/>
    <property type="evidence" value="ECO:0007669"/>
    <property type="project" value="InterPro"/>
</dbReference>
<keyword evidence="3" id="KW-0687">Ribonucleoprotein</keyword>
<dbReference type="PANTHER" id="PTHR11652">
    <property type="entry name" value="30S RIBOSOMAL PROTEIN S12 FAMILY MEMBER"/>
    <property type="match status" value="1"/>
</dbReference>
<proteinExistence type="inferred from homology"/>
<keyword evidence="8" id="KW-1185">Reference proteome</keyword>
<evidence type="ECO:0000256" key="3">
    <source>
        <dbReference type="ARBA" id="ARBA00023274"/>
    </source>
</evidence>
<dbReference type="SUPFAM" id="SSF50249">
    <property type="entry name" value="Nucleic acid-binding proteins"/>
    <property type="match status" value="1"/>
</dbReference>
<dbReference type="Gene3D" id="2.40.50.140">
    <property type="entry name" value="Nucleic acid-binding proteins"/>
    <property type="match status" value="1"/>
</dbReference>
<dbReference type="Proteomes" id="UP000242188">
    <property type="component" value="Unassembled WGS sequence"/>
</dbReference>
<comment type="similarity">
    <text evidence="1">Belongs to the universal ribosomal protein uS12 family.</text>
</comment>
<evidence type="ECO:0000256" key="1">
    <source>
        <dbReference type="ARBA" id="ARBA00005657"/>
    </source>
</evidence>
<evidence type="ECO:0000256" key="4">
    <source>
        <dbReference type="ARBA" id="ARBA00035161"/>
    </source>
</evidence>
<dbReference type="STRING" id="6573.A0A210PVA6"/>
<name>A0A210PVA6_MIZYE</name>
<dbReference type="InterPro" id="IPR006032">
    <property type="entry name" value="Ribosomal_uS12"/>
</dbReference>
<dbReference type="FunFam" id="2.40.50.140:FF:000007">
    <property type="entry name" value="40S ribosomal protein S23"/>
    <property type="match status" value="1"/>
</dbReference>
<feature type="signal peptide" evidence="6">
    <location>
        <begin position="1"/>
        <end position="19"/>
    </location>
</feature>
<dbReference type="AlphaFoldDB" id="A0A210PVA6"/>
<dbReference type="EMBL" id="NEDP02005465">
    <property type="protein sequence ID" value="OWF40427.1"/>
    <property type="molecule type" value="Genomic_DNA"/>
</dbReference>
<evidence type="ECO:0000256" key="2">
    <source>
        <dbReference type="ARBA" id="ARBA00022980"/>
    </source>
</evidence>
<dbReference type="CDD" id="cd03367">
    <property type="entry name" value="Ribosomal_S23"/>
    <property type="match status" value="1"/>
</dbReference>